<evidence type="ECO:0000256" key="1">
    <source>
        <dbReference type="SAM" id="MobiDB-lite"/>
    </source>
</evidence>
<accession>A0A7R9W9A1</accession>
<proteinExistence type="predicted"/>
<feature type="compositionally biased region" description="Polar residues" evidence="1">
    <location>
        <begin position="61"/>
        <end position="72"/>
    </location>
</feature>
<protein>
    <submittedName>
        <fullName evidence="2">Uncharacterized protein</fullName>
    </submittedName>
</protein>
<name>A0A7R9W9A1_9STRA</name>
<dbReference type="AlphaFoldDB" id="A0A7R9W9A1"/>
<feature type="compositionally biased region" description="Basic and acidic residues" evidence="1">
    <location>
        <begin position="42"/>
        <end position="56"/>
    </location>
</feature>
<evidence type="ECO:0000313" key="2">
    <source>
        <dbReference type="EMBL" id="CAD8317339.1"/>
    </source>
</evidence>
<organism evidence="2">
    <name type="scientific">Pseudictyota dubia</name>
    <dbReference type="NCBI Taxonomy" id="2749911"/>
    <lineage>
        <taxon>Eukaryota</taxon>
        <taxon>Sar</taxon>
        <taxon>Stramenopiles</taxon>
        <taxon>Ochrophyta</taxon>
        <taxon>Bacillariophyta</taxon>
        <taxon>Mediophyceae</taxon>
        <taxon>Biddulphiophycidae</taxon>
        <taxon>Eupodiscales</taxon>
        <taxon>Odontellaceae</taxon>
        <taxon>Pseudictyota</taxon>
    </lineage>
</organism>
<feature type="region of interest" description="Disordered" evidence="1">
    <location>
        <begin position="28"/>
        <end position="72"/>
    </location>
</feature>
<gene>
    <name evidence="2" type="ORF">TDUB1175_LOCUS16133</name>
</gene>
<sequence>MGSVVACDRKIEASRGLHRIWPNIGEKVDDGMADEEGNIDAADSHNNDEDLSEIKRGSVATEPQPQRNSTEYTAATRTKFLSLGPLPSQDPVVPHAVSLPNYI</sequence>
<reference evidence="2" key="1">
    <citation type="submission" date="2021-01" db="EMBL/GenBank/DDBJ databases">
        <authorList>
            <person name="Corre E."/>
            <person name="Pelletier E."/>
            <person name="Niang G."/>
            <person name="Scheremetjew M."/>
            <person name="Finn R."/>
            <person name="Kale V."/>
            <person name="Holt S."/>
            <person name="Cochrane G."/>
            <person name="Meng A."/>
            <person name="Brown T."/>
            <person name="Cohen L."/>
        </authorList>
    </citation>
    <scope>NUCLEOTIDE SEQUENCE</scope>
    <source>
        <strain evidence="2">CCMP147</strain>
    </source>
</reference>
<dbReference type="EMBL" id="HBED01032193">
    <property type="protein sequence ID" value="CAD8317339.1"/>
    <property type="molecule type" value="Transcribed_RNA"/>
</dbReference>